<accession>A0ABY4RPK0</accession>
<dbReference type="Gene3D" id="2.60.40.10">
    <property type="entry name" value="Immunoglobulins"/>
    <property type="match status" value="1"/>
</dbReference>
<evidence type="ECO:0000313" key="5">
    <source>
        <dbReference type="Proteomes" id="UP001057134"/>
    </source>
</evidence>
<sequence length="1400" mass="143867">MLCSSFFGWGTAAMAQDSNAAASGYKDLGDSYAVKEIQALSDAGILSGFDGGLFKPHDAVTRAQMAKILVMSMGLQEKASAAAVFKDVPDDAWYRGFVGALVESGVTEGTAADKFSPDQTVTREELAAFFIRSFGLEPQAAKNGKEAKLSDFGSVSDWAKGDVAFAFNIGFIGGLEDGKGGVKFQPKDTAERQALARLGYEFKFNKTKYLNKADELLKSAAGEGSTGSTGSTDGQNAAEDTVSAVKDLIATTNTSMEVVFQDKVEAAAAADFQFDNGLTVSGAAVKTSMPNVVQLTTSAQTSGQVYRLTYKGKATGLQATGVTTRTSRGSIGSSKPSDPFAVAGTYNSDYTLTSSGTYGPADGETVINGTLTLDPGPEGEITLRNITAENIEIKSGAANSIHLMNVIVPHVLRIDTAEQANPVHVVTEGGSSIGALNILTPAILDLFSTGTIGSVTVNRPAAGTTLQLGTGSGVGVLNLSGDVILNGDFSQVLVSDDSGVSITTTDASAQETLVKLLSDLNGAAQAAGELQNKLSSAELTGDFDLPALSGTEAALQWMSGSDALSIVDGVHVKVTRGTEDTTVTLAVKITVGQAVREISFTFTIKGLPGQTGMTDEQKAQADKEALNLGDLSAVTANLTLPETGVNGSAITWATSDASVVTAAGAVTRPAIGQPDAKAVLTATVTSNAVSASRTFDVTVKAQSASGLTLAEVRGQADSATVATSGVVTTKSDKVNTFYMQDATGGILVYSPATKTAVNPGDQVSISSGVKTTYNGEIELTGAVFTVTGQTDVPAAQVIPAADVPSKGGQLVAVKHLIVSNLSGSNFDATDLDGNVIKVYGQKYAVNYGGAIANGDIVDVTGISVMFNTTVEIYPRSADDVVKQGKVSDADKVQLDKNALDLGDISAVYADLDLPAAGSNGSVITWTTSDAGIVSAAGQVNQPAFGQPDRQVTLTANLNLNGNLATRSFEITIKAQAVSDARAVANEAAVLYVFYDGVEAGVVLTDRGVDGTKVAWQLADASQSSIVNVATGAVTRAALAADTQVTLKAIISRGDQSALKPFTITVEAMKEQPTVNPVTVRDTTVTGTAKAGATVTVSAAGATLGSAAADASTGDFSVEIAPQAAGALLEISATGTDPVYMLVTEQLGTDLSGASLSVSTNKPASGQSFALDILNAKGQDGKALNGSIEISVTSSVYGKVYSGPVTFANGSASVSLTLDQAGPHKLTVQIAGVTASPSANVTVSETAGPVTIANGGFEVWGTDGMPDAWMGSGTNIKPNKVSQTTDAHTGSYAVQLINEDSKNHVRFTTQTISLVKDQHYYIKYWAKGSAKLRNSNALVGSSLAYDTYGDYKELSSAWALYDYDFIAKSSGDYVIIFSVLAAGDSSKSEAIIDDVTISTNP</sequence>
<dbReference type="InterPro" id="IPR014755">
    <property type="entry name" value="Cu-Rt/internalin_Ig-like"/>
</dbReference>
<dbReference type="Pfam" id="PF00395">
    <property type="entry name" value="SLH"/>
    <property type="match status" value="2"/>
</dbReference>
<dbReference type="PROSITE" id="PS51272">
    <property type="entry name" value="SLH"/>
    <property type="match status" value="3"/>
</dbReference>
<dbReference type="InterPro" id="IPR041498">
    <property type="entry name" value="Big_6"/>
</dbReference>
<feature type="domain" description="SLH" evidence="3">
    <location>
        <begin position="20"/>
        <end position="80"/>
    </location>
</feature>
<name>A0ABY4RPK0_9BACL</name>
<dbReference type="EMBL" id="CP027059">
    <property type="protein sequence ID" value="UQZ84120.1"/>
    <property type="molecule type" value="Genomic_DNA"/>
</dbReference>
<evidence type="ECO:0000259" key="3">
    <source>
        <dbReference type="PROSITE" id="PS51272"/>
    </source>
</evidence>
<feature type="domain" description="SLH" evidence="3">
    <location>
        <begin position="81"/>
        <end position="144"/>
    </location>
</feature>
<dbReference type="Pfam" id="PF20578">
    <property type="entry name" value="aBig_2"/>
    <property type="match status" value="3"/>
</dbReference>
<keyword evidence="5" id="KW-1185">Reference proteome</keyword>
<dbReference type="InterPro" id="IPR008979">
    <property type="entry name" value="Galactose-bd-like_sf"/>
</dbReference>
<keyword evidence="4" id="KW-0326">Glycosidase</keyword>
<organism evidence="4 5">
    <name type="scientific">Paenibacillus konkukensis</name>
    <dbReference type="NCBI Taxonomy" id="2020716"/>
    <lineage>
        <taxon>Bacteria</taxon>
        <taxon>Bacillati</taxon>
        <taxon>Bacillota</taxon>
        <taxon>Bacilli</taxon>
        <taxon>Bacillales</taxon>
        <taxon>Paenibacillaceae</taxon>
        <taxon>Paenibacillus</taxon>
    </lineage>
</organism>
<feature type="domain" description="SLH" evidence="3">
    <location>
        <begin position="146"/>
        <end position="213"/>
    </location>
</feature>
<dbReference type="Pfam" id="PF17936">
    <property type="entry name" value="Big_6"/>
    <property type="match status" value="1"/>
</dbReference>
<keyword evidence="2 4" id="KW-0378">Hydrolase</keyword>
<dbReference type="SUPFAM" id="SSF49785">
    <property type="entry name" value="Galactose-binding domain-like"/>
    <property type="match status" value="1"/>
</dbReference>
<dbReference type="Gene3D" id="2.60.120.260">
    <property type="entry name" value="Galactose-binding domain-like"/>
    <property type="match status" value="1"/>
</dbReference>
<dbReference type="EC" id="3.2.1.4" evidence="4"/>
<dbReference type="Pfam" id="PF02018">
    <property type="entry name" value="CBM_4_9"/>
    <property type="match status" value="1"/>
</dbReference>
<keyword evidence="1" id="KW-0732">Signal</keyword>
<dbReference type="InterPro" id="IPR046780">
    <property type="entry name" value="aBig_2"/>
</dbReference>
<dbReference type="Gene3D" id="2.60.40.1220">
    <property type="match status" value="1"/>
</dbReference>
<reference evidence="4" key="2">
    <citation type="journal article" date="2021" name="J Anim Sci Technol">
        <title>Complete genome sequence of Paenibacillus konkukensis sp. nov. SK3146 as a potential probiotic strain.</title>
        <authorList>
            <person name="Jung H.I."/>
            <person name="Park S."/>
            <person name="Niu K.M."/>
            <person name="Lee S.W."/>
            <person name="Kothari D."/>
            <person name="Yi K.J."/>
            <person name="Kim S.K."/>
        </authorList>
    </citation>
    <scope>NUCLEOTIDE SEQUENCE</scope>
    <source>
        <strain evidence="4">SK3146</strain>
    </source>
</reference>
<protein>
    <submittedName>
        <fullName evidence="4">Endoglucanase</fullName>
        <ecNumber evidence="4">3.2.1.4</ecNumber>
    </submittedName>
</protein>
<evidence type="ECO:0000313" key="4">
    <source>
        <dbReference type="EMBL" id="UQZ84120.1"/>
    </source>
</evidence>
<gene>
    <name evidence="4" type="ORF">SK3146_03353</name>
</gene>
<reference evidence="4" key="1">
    <citation type="submission" date="2018-02" db="EMBL/GenBank/DDBJ databases">
        <authorList>
            <person name="Kim S.-K."/>
            <person name="Jung H.-I."/>
            <person name="Lee S.-W."/>
        </authorList>
    </citation>
    <scope>NUCLEOTIDE SEQUENCE</scope>
    <source>
        <strain evidence="4">SK3146</strain>
    </source>
</reference>
<dbReference type="InterPro" id="IPR001119">
    <property type="entry name" value="SLH_dom"/>
</dbReference>
<dbReference type="Proteomes" id="UP001057134">
    <property type="component" value="Chromosome"/>
</dbReference>
<evidence type="ECO:0000256" key="1">
    <source>
        <dbReference type="ARBA" id="ARBA00022729"/>
    </source>
</evidence>
<proteinExistence type="predicted"/>
<dbReference type="InterPro" id="IPR013783">
    <property type="entry name" value="Ig-like_fold"/>
</dbReference>
<dbReference type="GO" id="GO:0008810">
    <property type="term" value="F:cellulase activity"/>
    <property type="evidence" value="ECO:0007669"/>
    <property type="project" value="UniProtKB-EC"/>
</dbReference>
<evidence type="ECO:0000256" key="2">
    <source>
        <dbReference type="ARBA" id="ARBA00022801"/>
    </source>
</evidence>
<dbReference type="InterPro" id="IPR003305">
    <property type="entry name" value="CenC_carb-bd"/>
</dbReference>